<evidence type="ECO:0000313" key="1">
    <source>
        <dbReference type="EMBL" id="QKQ51055.1"/>
    </source>
</evidence>
<protein>
    <submittedName>
        <fullName evidence="1">Uncharacterized protein</fullName>
    </submittedName>
</protein>
<proteinExistence type="predicted"/>
<sequence length="63" mass="7159">MKVTNDWLLKWQTPNGGYNKKQLTLLEVPWPPKRGWKHDVLGIELSEEIAKAFEVASGRDPAA</sequence>
<gene>
    <name evidence="1" type="ORF">FOC81_31770</name>
</gene>
<dbReference type="AlphaFoldDB" id="A0A6N0JV84"/>
<dbReference type="RefSeq" id="WP_174717437.1">
    <property type="nucleotide sequence ID" value="NZ_CP054569.1"/>
</dbReference>
<organism evidence="1 2">
    <name type="scientific">Achromobacter denitrificans</name>
    <name type="common">Alcaligenes denitrificans</name>
    <dbReference type="NCBI Taxonomy" id="32002"/>
    <lineage>
        <taxon>Bacteria</taxon>
        <taxon>Pseudomonadati</taxon>
        <taxon>Pseudomonadota</taxon>
        <taxon>Betaproteobacteria</taxon>
        <taxon>Burkholderiales</taxon>
        <taxon>Alcaligenaceae</taxon>
        <taxon>Achromobacter</taxon>
    </lineage>
</organism>
<reference evidence="1 2" key="1">
    <citation type="submission" date="2020-05" db="EMBL/GenBank/DDBJ databases">
        <title>FDA dAtabase for Regulatory Grade micrObial Sequences (FDA-ARGOS): Supporting development and validation of Infectious Disease Dx tests.</title>
        <authorList>
            <person name="Sproer C."/>
            <person name="Gronow S."/>
            <person name="Severitt S."/>
            <person name="Schroder I."/>
            <person name="Tallon L."/>
            <person name="Sadzewicz L."/>
            <person name="Zhao X."/>
            <person name="Vavikolanu K."/>
            <person name="Mehta A."/>
            <person name="Aluvathingal J."/>
            <person name="Nadendla S."/>
            <person name="Myers T."/>
            <person name="Yan Y."/>
            <person name="Sichtig H."/>
        </authorList>
    </citation>
    <scope>NUCLEOTIDE SEQUENCE [LARGE SCALE GENOMIC DNA]</scope>
    <source>
        <strain evidence="1 2">FDAARGOS_787</strain>
    </source>
</reference>
<accession>A0A6N0JV84</accession>
<dbReference type="EMBL" id="CP054569">
    <property type="protein sequence ID" value="QKQ51055.1"/>
    <property type="molecule type" value="Genomic_DNA"/>
</dbReference>
<name>A0A6N0JV84_ACHDE</name>
<dbReference type="Proteomes" id="UP000509782">
    <property type="component" value="Chromosome"/>
</dbReference>
<evidence type="ECO:0000313" key="2">
    <source>
        <dbReference type="Proteomes" id="UP000509782"/>
    </source>
</evidence>